<dbReference type="SUPFAM" id="SSF50630">
    <property type="entry name" value="Acid proteases"/>
    <property type="match status" value="1"/>
</dbReference>
<dbReference type="PROSITE" id="PS00141">
    <property type="entry name" value="ASP_PROTEASE"/>
    <property type="match status" value="1"/>
</dbReference>
<feature type="domain" description="Peptidase A1" evidence="7">
    <location>
        <begin position="131"/>
        <end position="447"/>
    </location>
</feature>
<evidence type="ECO:0000256" key="4">
    <source>
        <dbReference type="ARBA" id="ARBA00022801"/>
    </source>
</evidence>
<dbReference type="PANTHER" id="PTHR47966">
    <property type="entry name" value="BETA-SITE APP-CLEAVING ENZYME, ISOFORM A-RELATED"/>
    <property type="match status" value="1"/>
</dbReference>
<comment type="caution">
    <text evidence="8">The sequence shown here is derived from an EMBL/GenBank/DDBJ whole genome shotgun (WGS) entry which is preliminary data.</text>
</comment>
<dbReference type="PANTHER" id="PTHR47966:SF69">
    <property type="entry name" value="PEPTIDASE A1 DOMAIN-CONTAINING PROTEIN"/>
    <property type="match status" value="1"/>
</dbReference>
<dbReference type="FunFam" id="2.40.70.10:FF:000115">
    <property type="entry name" value="Lysosomal aspartic protease"/>
    <property type="match status" value="1"/>
</dbReference>
<dbReference type="GO" id="GO:0006508">
    <property type="term" value="P:proteolysis"/>
    <property type="evidence" value="ECO:0007669"/>
    <property type="project" value="UniProtKB-KW"/>
</dbReference>
<evidence type="ECO:0000256" key="6">
    <source>
        <dbReference type="RuleBase" id="RU000454"/>
    </source>
</evidence>
<evidence type="ECO:0000256" key="5">
    <source>
        <dbReference type="PIRSR" id="PIRSR601461-1"/>
    </source>
</evidence>
<evidence type="ECO:0000256" key="3">
    <source>
        <dbReference type="ARBA" id="ARBA00022750"/>
    </source>
</evidence>
<evidence type="ECO:0000256" key="1">
    <source>
        <dbReference type="ARBA" id="ARBA00007447"/>
    </source>
</evidence>
<dbReference type="AlphaFoldDB" id="A0AAV3YRW7"/>
<dbReference type="InterPro" id="IPR001969">
    <property type="entry name" value="Aspartic_peptidase_AS"/>
</dbReference>
<accession>A0AAV3YRW7</accession>
<proteinExistence type="inferred from homology"/>
<feature type="active site" evidence="5">
    <location>
        <position position="333"/>
    </location>
</feature>
<dbReference type="PRINTS" id="PR00792">
    <property type="entry name" value="PEPSIN"/>
</dbReference>
<protein>
    <submittedName>
        <fullName evidence="8">Cathepsin d</fullName>
    </submittedName>
</protein>
<dbReference type="PROSITE" id="PS51767">
    <property type="entry name" value="PEPTIDASE_A1"/>
    <property type="match status" value="1"/>
</dbReference>
<feature type="active site" evidence="5">
    <location>
        <position position="149"/>
    </location>
</feature>
<sequence>MFRLDVSTTRVNASALLCFRPLPPCEKSYGTTDDGPDDPIPLFKPACTPGLCLFEEAETRQDRRKFMSAAGRVTWQYRNVRRRIGPFSLFPERFQRAMQPLSKFHKRTTADLRVHAATRDIRLVNYYNTLYYGPITIGTPGQEFNVAFDTETPITWVPSIDSSYSEKPNSKTYNKKSSSSYKANGKPFQISYGSQGVSGYRCQDILTIAGATVHNQTFGESTLEPNMFAGSVIDGVLGLGFSGIAAGEELSILDNMIRQGLLPAPVFSFYHNRYGSGDPDSLITLGGINPEYYTGDFIFANLSMPDRWQFEIDRLQFSNDDDIAWYSFQAVVDTGSAFIVGPSDQVDVLNLSLGAKPLEGDPKLYLLERYQLEMLPDLEFIVNGQKLSMTGKDYVAKFPEDGTGRYYSGILGKKFARGERRVWILGLNFLRTYYTQFDKGNRRIGFAKAT</sequence>
<evidence type="ECO:0000313" key="8">
    <source>
        <dbReference type="EMBL" id="GFN84891.1"/>
    </source>
</evidence>
<dbReference type="InterPro" id="IPR021109">
    <property type="entry name" value="Peptidase_aspartic_dom_sf"/>
</dbReference>
<organism evidence="8 9">
    <name type="scientific">Plakobranchus ocellatus</name>
    <dbReference type="NCBI Taxonomy" id="259542"/>
    <lineage>
        <taxon>Eukaryota</taxon>
        <taxon>Metazoa</taxon>
        <taxon>Spiralia</taxon>
        <taxon>Lophotrochozoa</taxon>
        <taxon>Mollusca</taxon>
        <taxon>Gastropoda</taxon>
        <taxon>Heterobranchia</taxon>
        <taxon>Euthyneura</taxon>
        <taxon>Panpulmonata</taxon>
        <taxon>Sacoglossa</taxon>
        <taxon>Placobranchoidea</taxon>
        <taxon>Plakobranchidae</taxon>
        <taxon>Plakobranchus</taxon>
    </lineage>
</organism>
<dbReference type="Gene3D" id="2.40.70.10">
    <property type="entry name" value="Acid Proteases"/>
    <property type="match status" value="2"/>
</dbReference>
<keyword evidence="3 6" id="KW-0064">Aspartyl protease</keyword>
<dbReference type="EMBL" id="BLXT01001350">
    <property type="protein sequence ID" value="GFN84891.1"/>
    <property type="molecule type" value="Genomic_DNA"/>
</dbReference>
<dbReference type="Proteomes" id="UP000735302">
    <property type="component" value="Unassembled WGS sequence"/>
</dbReference>
<gene>
    <name evidence="8" type="ORF">PoB_001139700</name>
</gene>
<dbReference type="Pfam" id="PF00026">
    <property type="entry name" value="Asp"/>
    <property type="match status" value="1"/>
</dbReference>
<reference evidence="8 9" key="1">
    <citation type="journal article" date="2021" name="Elife">
        <title>Chloroplast acquisition without the gene transfer in kleptoplastic sea slugs, Plakobranchus ocellatus.</title>
        <authorList>
            <person name="Maeda T."/>
            <person name="Takahashi S."/>
            <person name="Yoshida T."/>
            <person name="Shimamura S."/>
            <person name="Takaki Y."/>
            <person name="Nagai Y."/>
            <person name="Toyoda A."/>
            <person name="Suzuki Y."/>
            <person name="Arimoto A."/>
            <person name="Ishii H."/>
            <person name="Satoh N."/>
            <person name="Nishiyama T."/>
            <person name="Hasebe M."/>
            <person name="Maruyama T."/>
            <person name="Minagawa J."/>
            <person name="Obokata J."/>
            <person name="Shigenobu S."/>
        </authorList>
    </citation>
    <scope>NUCLEOTIDE SEQUENCE [LARGE SCALE GENOMIC DNA]</scope>
</reference>
<dbReference type="InterPro" id="IPR033121">
    <property type="entry name" value="PEPTIDASE_A1"/>
</dbReference>
<evidence type="ECO:0000313" key="9">
    <source>
        <dbReference type="Proteomes" id="UP000735302"/>
    </source>
</evidence>
<dbReference type="GO" id="GO:0004190">
    <property type="term" value="F:aspartic-type endopeptidase activity"/>
    <property type="evidence" value="ECO:0007669"/>
    <property type="project" value="UniProtKB-KW"/>
</dbReference>
<evidence type="ECO:0000259" key="7">
    <source>
        <dbReference type="PROSITE" id="PS51767"/>
    </source>
</evidence>
<dbReference type="InterPro" id="IPR001461">
    <property type="entry name" value="Aspartic_peptidase_A1"/>
</dbReference>
<evidence type="ECO:0000256" key="2">
    <source>
        <dbReference type="ARBA" id="ARBA00022670"/>
    </source>
</evidence>
<name>A0AAV3YRW7_9GAST</name>
<keyword evidence="9" id="KW-1185">Reference proteome</keyword>
<comment type="similarity">
    <text evidence="1 6">Belongs to the peptidase A1 family.</text>
</comment>
<keyword evidence="2 6" id="KW-0645">Protease</keyword>
<keyword evidence="4 6" id="KW-0378">Hydrolase</keyword>